<evidence type="ECO:0000313" key="1">
    <source>
        <dbReference type="EMBL" id="MFB2836743.1"/>
    </source>
</evidence>
<accession>A0ABV4WNS8</accession>
<comment type="caution">
    <text evidence="1">The sequence shown here is derived from an EMBL/GenBank/DDBJ whole genome shotgun (WGS) entry which is preliminary data.</text>
</comment>
<evidence type="ECO:0000313" key="2">
    <source>
        <dbReference type="Proteomes" id="UP001576780"/>
    </source>
</evidence>
<dbReference type="Proteomes" id="UP001576780">
    <property type="component" value="Unassembled WGS sequence"/>
</dbReference>
<protein>
    <submittedName>
        <fullName evidence="1">Uncharacterized protein</fullName>
    </submittedName>
</protein>
<organism evidence="1 2">
    <name type="scientific">Floridaenema evergladense BLCC-F167</name>
    <dbReference type="NCBI Taxonomy" id="3153639"/>
    <lineage>
        <taxon>Bacteria</taxon>
        <taxon>Bacillati</taxon>
        <taxon>Cyanobacteriota</taxon>
        <taxon>Cyanophyceae</taxon>
        <taxon>Oscillatoriophycideae</taxon>
        <taxon>Aerosakkonematales</taxon>
        <taxon>Aerosakkonemataceae</taxon>
        <taxon>Floridanema</taxon>
        <taxon>Floridanema evergladense</taxon>
    </lineage>
</organism>
<reference evidence="1 2" key="1">
    <citation type="submission" date="2024-09" db="EMBL/GenBank/DDBJ databases">
        <title>Floridaenema gen nov. (Aerosakkonemataceae, Aerosakkonematales ord. nov., Cyanobacteria) from benthic tropical and subtropical fresh waters, with the description of four new species.</title>
        <authorList>
            <person name="Moretto J.A."/>
            <person name="Berthold D.E."/>
            <person name="Lefler F.W."/>
            <person name="Huang I.-S."/>
            <person name="Laughinghouse H. IV."/>
        </authorList>
    </citation>
    <scope>NUCLEOTIDE SEQUENCE [LARGE SCALE GENOMIC DNA]</scope>
    <source>
        <strain evidence="1 2">BLCC-F167</strain>
    </source>
</reference>
<keyword evidence="2" id="KW-1185">Reference proteome</keyword>
<name>A0ABV4WNS8_9CYAN</name>
<proteinExistence type="predicted"/>
<dbReference type="EMBL" id="JBHFNT010000173">
    <property type="protein sequence ID" value="MFB2836743.1"/>
    <property type="molecule type" value="Genomic_DNA"/>
</dbReference>
<gene>
    <name evidence="1" type="ORF">ACE1CA_19610</name>
</gene>
<sequence length="61" mass="7106">MSDLQSVYKLIALEVQQRIAELNVTDFDSPIPKGVSRKVKKLSRKSVHFLRNSRYFHKLSC</sequence>